<feature type="domain" description="DUF4216" evidence="2">
    <location>
        <begin position="147"/>
        <end position="194"/>
    </location>
</feature>
<dbReference type="PANTHER" id="PTHR48258:SF3">
    <property type="entry name" value="FK506-BINDING PROTEIN 4-LIKE ISOFORM X1"/>
    <property type="match status" value="1"/>
</dbReference>
<dbReference type="OrthoDB" id="673136at2759"/>
<dbReference type="Proteomes" id="UP000321393">
    <property type="component" value="Unassembled WGS sequence"/>
</dbReference>
<evidence type="ECO:0000256" key="1">
    <source>
        <dbReference type="SAM" id="MobiDB-lite"/>
    </source>
</evidence>
<evidence type="ECO:0000313" key="3">
    <source>
        <dbReference type="EMBL" id="KAA0033900.1"/>
    </source>
</evidence>
<feature type="compositionally biased region" description="Basic residues" evidence="1">
    <location>
        <begin position="397"/>
        <end position="406"/>
    </location>
</feature>
<sequence length="413" mass="47705">MKYKKIHACRNDCCLFRKELSDANVCPSCGMSRWKIPKNSKKEVKNVPVKVMWYFSPIPRDSNVDRASLSASSFIRSSKEQLDQAHLYIIQNVALALEVLKNSITPSLRWIAHRPSPDVATYSGYMINGYYYHTKGVMILGEFKIVESGVKVNELGFTIVDLKRIGHKSDSFILATQVKQVFYVQDSSNPEWSVALTSPQRTIEEDFFEDEIGDMLQEYDYGTIQRMPNVDTPNEIDDITSTYIRHDYWESFVDARLGEEWEDYSCIQRERRSKCIYSYHMSRKGYANLVDELVKNKHDVSYRSTLWKEAWKERNNDYFADATRDCASRIDELVATHKNEDILTDTLGSKEHSGRVTSVGGFVSQSQHFNTVKRKEKMITPQVEICHKEEDGSRCKSDKKRSKHSRSSIGSIN</sequence>
<feature type="region of interest" description="Disordered" evidence="1">
    <location>
        <begin position="390"/>
        <end position="413"/>
    </location>
</feature>
<dbReference type="AlphaFoldDB" id="A0A5A7SSG7"/>
<name>A0A5A7SSG7_CUCMM</name>
<gene>
    <name evidence="3" type="ORF">E6C27_scaffold43059G00900</name>
</gene>
<reference evidence="3 4" key="1">
    <citation type="submission" date="2019-08" db="EMBL/GenBank/DDBJ databases">
        <title>Draft genome sequences of two oriental melons (Cucumis melo L. var makuwa).</title>
        <authorList>
            <person name="Kwon S.-Y."/>
        </authorList>
    </citation>
    <scope>NUCLEOTIDE SEQUENCE [LARGE SCALE GENOMIC DNA]</scope>
    <source>
        <strain evidence="4">cv. SW 3</strain>
        <tissue evidence="3">Leaf</tissue>
    </source>
</reference>
<evidence type="ECO:0000313" key="4">
    <source>
        <dbReference type="Proteomes" id="UP000321393"/>
    </source>
</evidence>
<dbReference type="EMBL" id="SSTE01020563">
    <property type="protein sequence ID" value="KAA0033900.1"/>
    <property type="molecule type" value="Genomic_DNA"/>
</dbReference>
<dbReference type="InterPro" id="IPR025312">
    <property type="entry name" value="DUF4216"/>
</dbReference>
<accession>A0A5A7SSG7</accession>
<organism evidence="3 4">
    <name type="scientific">Cucumis melo var. makuwa</name>
    <name type="common">Oriental melon</name>
    <dbReference type="NCBI Taxonomy" id="1194695"/>
    <lineage>
        <taxon>Eukaryota</taxon>
        <taxon>Viridiplantae</taxon>
        <taxon>Streptophyta</taxon>
        <taxon>Embryophyta</taxon>
        <taxon>Tracheophyta</taxon>
        <taxon>Spermatophyta</taxon>
        <taxon>Magnoliopsida</taxon>
        <taxon>eudicotyledons</taxon>
        <taxon>Gunneridae</taxon>
        <taxon>Pentapetalae</taxon>
        <taxon>rosids</taxon>
        <taxon>fabids</taxon>
        <taxon>Cucurbitales</taxon>
        <taxon>Cucurbitaceae</taxon>
        <taxon>Benincaseae</taxon>
        <taxon>Cucumis</taxon>
    </lineage>
</organism>
<comment type="caution">
    <text evidence="3">The sequence shown here is derived from an EMBL/GenBank/DDBJ whole genome shotgun (WGS) entry which is preliminary data.</text>
</comment>
<dbReference type="PANTHER" id="PTHR48258">
    <property type="entry name" value="DUF4218 DOMAIN-CONTAINING PROTEIN-RELATED"/>
    <property type="match status" value="1"/>
</dbReference>
<evidence type="ECO:0000259" key="2">
    <source>
        <dbReference type="Pfam" id="PF13952"/>
    </source>
</evidence>
<protein>
    <recommendedName>
        <fullName evidence="2">DUF4216 domain-containing protein</fullName>
    </recommendedName>
</protein>
<proteinExistence type="predicted"/>
<dbReference type="Pfam" id="PF13952">
    <property type="entry name" value="DUF4216"/>
    <property type="match status" value="1"/>
</dbReference>